<evidence type="ECO:0000256" key="1">
    <source>
        <dbReference type="SAM" id="MobiDB-lite"/>
    </source>
</evidence>
<gene>
    <name evidence="2" type="ORF">IE37_00826</name>
</gene>
<protein>
    <submittedName>
        <fullName evidence="2">Uncharacterized protein</fullName>
    </submittedName>
</protein>
<dbReference type="Proteomes" id="UP000245720">
    <property type="component" value="Unassembled WGS sequence"/>
</dbReference>
<feature type="region of interest" description="Disordered" evidence="1">
    <location>
        <begin position="82"/>
        <end position="102"/>
    </location>
</feature>
<feature type="compositionally biased region" description="Polar residues" evidence="1">
    <location>
        <begin position="119"/>
        <end position="131"/>
    </location>
</feature>
<dbReference type="AlphaFoldDB" id="A0A315Y0T2"/>
<name>A0A315Y0T2_RUMFL</name>
<feature type="compositionally biased region" description="Polar residues" evidence="1">
    <location>
        <begin position="85"/>
        <end position="102"/>
    </location>
</feature>
<accession>A0A315Y0T2</accession>
<reference evidence="2 3" key="1">
    <citation type="submission" date="2018-05" db="EMBL/GenBank/DDBJ databases">
        <title>The Hungate 1000. A catalogue of reference genomes from the rumen microbiome.</title>
        <authorList>
            <person name="Kelly W."/>
        </authorList>
    </citation>
    <scope>NUCLEOTIDE SEQUENCE [LARGE SCALE GENOMIC DNA]</scope>
    <source>
        <strain evidence="2 3">SAb67</strain>
    </source>
</reference>
<dbReference type="EMBL" id="QGDI01000003">
    <property type="protein sequence ID" value="PWJ13896.1"/>
    <property type="molecule type" value="Genomic_DNA"/>
</dbReference>
<proteinExistence type="predicted"/>
<evidence type="ECO:0000313" key="2">
    <source>
        <dbReference type="EMBL" id="PWJ13896.1"/>
    </source>
</evidence>
<feature type="region of interest" description="Disordered" evidence="1">
    <location>
        <begin position="119"/>
        <end position="167"/>
    </location>
</feature>
<feature type="compositionally biased region" description="Gly residues" evidence="1">
    <location>
        <begin position="151"/>
        <end position="160"/>
    </location>
</feature>
<comment type="caution">
    <text evidence="2">The sequence shown here is derived from an EMBL/GenBank/DDBJ whole genome shotgun (WGS) entry which is preliminary data.</text>
</comment>
<sequence length="167" mass="18517">MGTDRGDGPNDMEFNERGITMRRYGLLDLLFEGAVAAADYIADERREKRGERQRNNVYLGDISGKRSIDFAEQLRIDMENEKAMRQSTEQQQRNNYNFSNRNAGMDDLFTASAMQNNAAPQTVQSFDSSPYGQEYEGAPELGGSPQTEPKGSGGGIGGNNSHGFWSD</sequence>
<organism evidence="2 3">
    <name type="scientific">Ruminococcus flavefaciens</name>
    <dbReference type="NCBI Taxonomy" id="1265"/>
    <lineage>
        <taxon>Bacteria</taxon>
        <taxon>Bacillati</taxon>
        <taxon>Bacillota</taxon>
        <taxon>Clostridia</taxon>
        <taxon>Eubacteriales</taxon>
        <taxon>Oscillospiraceae</taxon>
        <taxon>Ruminococcus</taxon>
    </lineage>
</organism>
<evidence type="ECO:0000313" key="3">
    <source>
        <dbReference type="Proteomes" id="UP000245720"/>
    </source>
</evidence>